<dbReference type="InterPro" id="IPR029062">
    <property type="entry name" value="Class_I_gatase-like"/>
</dbReference>
<evidence type="ECO:0000259" key="2">
    <source>
        <dbReference type="Pfam" id="PF06283"/>
    </source>
</evidence>
<sequence>MKKFYLLCVCSVFMAMSLSPAMAQKKKSPKFKVVVLAEMGDRHRPYVDAARLWLEEEAKTKGFAIDYIENAEKVNDAFLAQYQLFIQLNYPPYMWSDSAKASFERYINEGKGGWIGFHHATLLGEFDGYAMWPWFHEFMGSIRFKNYIATFVSATVNVEDKAHPVMKKIPGKFFIEKEEFYTYDASPRANVHVLASVDEGTYSPNSDIKMGDHPVVWTNPKYKARNVYIFMGHDPSLFKSADYKKMFSNAIEWASKK</sequence>
<dbReference type="STRING" id="947013.SAMN04488109_0466"/>
<feature type="chain" id="PRO_5012296477" description="ThuA-like domain-containing protein" evidence="1">
    <location>
        <begin position="24"/>
        <end position="257"/>
    </location>
</feature>
<keyword evidence="4" id="KW-1185">Reference proteome</keyword>
<dbReference type="SUPFAM" id="SSF52317">
    <property type="entry name" value="Class I glutamine amidotransferase-like"/>
    <property type="match status" value="1"/>
</dbReference>
<gene>
    <name evidence="3" type="ORF">SAMN04488109_0466</name>
</gene>
<keyword evidence="1" id="KW-0732">Signal</keyword>
<dbReference type="RefSeq" id="WP_073130715.1">
    <property type="nucleotide sequence ID" value="NZ_FQWQ01000001.1"/>
</dbReference>
<feature type="signal peptide" evidence="1">
    <location>
        <begin position="1"/>
        <end position="23"/>
    </location>
</feature>
<organism evidence="3 4">
    <name type="scientific">Chryseolinea serpens</name>
    <dbReference type="NCBI Taxonomy" id="947013"/>
    <lineage>
        <taxon>Bacteria</taxon>
        <taxon>Pseudomonadati</taxon>
        <taxon>Bacteroidota</taxon>
        <taxon>Cytophagia</taxon>
        <taxon>Cytophagales</taxon>
        <taxon>Fulvivirgaceae</taxon>
        <taxon>Chryseolinea</taxon>
    </lineage>
</organism>
<proteinExistence type="predicted"/>
<evidence type="ECO:0000313" key="4">
    <source>
        <dbReference type="Proteomes" id="UP000184212"/>
    </source>
</evidence>
<evidence type="ECO:0000313" key="3">
    <source>
        <dbReference type="EMBL" id="SHG48284.1"/>
    </source>
</evidence>
<dbReference type="PANTHER" id="PTHR40469">
    <property type="entry name" value="SECRETED GLYCOSYL HYDROLASE"/>
    <property type="match status" value="1"/>
</dbReference>
<protein>
    <recommendedName>
        <fullName evidence="2">ThuA-like domain-containing protein</fullName>
    </recommendedName>
</protein>
<dbReference type="OrthoDB" id="1117240at2"/>
<dbReference type="Proteomes" id="UP000184212">
    <property type="component" value="Unassembled WGS sequence"/>
</dbReference>
<dbReference type="EMBL" id="FQWQ01000001">
    <property type="protein sequence ID" value="SHG48284.1"/>
    <property type="molecule type" value="Genomic_DNA"/>
</dbReference>
<evidence type="ECO:0000256" key="1">
    <source>
        <dbReference type="SAM" id="SignalP"/>
    </source>
</evidence>
<feature type="domain" description="ThuA-like" evidence="2">
    <location>
        <begin position="32"/>
        <end position="254"/>
    </location>
</feature>
<dbReference type="AlphaFoldDB" id="A0A1M5K6A9"/>
<dbReference type="Pfam" id="PF06283">
    <property type="entry name" value="ThuA"/>
    <property type="match status" value="1"/>
</dbReference>
<dbReference type="PANTHER" id="PTHR40469:SF2">
    <property type="entry name" value="GALACTOSE-BINDING DOMAIN-LIKE SUPERFAMILY PROTEIN"/>
    <property type="match status" value="1"/>
</dbReference>
<dbReference type="InterPro" id="IPR029010">
    <property type="entry name" value="ThuA-like"/>
</dbReference>
<accession>A0A1M5K6A9</accession>
<reference evidence="3 4" key="1">
    <citation type="submission" date="2016-11" db="EMBL/GenBank/DDBJ databases">
        <authorList>
            <person name="Jaros S."/>
            <person name="Januszkiewicz K."/>
            <person name="Wedrychowicz H."/>
        </authorList>
    </citation>
    <scope>NUCLEOTIDE SEQUENCE [LARGE SCALE GENOMIC DNA]</scope>
    <source>
        <strain evidence="3 4">DSM 24574</strain>
    </source>
</reference>
<dbReference type="Gene3D" id="3.40.50.880">
    <property type="match status" value="1"/>
</dbReference>
<name>A0A1M5K6A9_9BACT</name>